<dbReference type="EMBL" id="MKIR01000026">
    <property type="protein sequence ID" value="OFI48316.1"/>
    <property type="molecule type" value="Genomic_DNA"/>
</dbReference>
<feature type="compositionally biased region" description="Polar residues" evidence="6">
    <location>
        <begin position="66"/>
        <end position="78"/>
    </location>
</feature>
<feature type="region of interest" description="Disordered" evidence="6">
    <location>
        <begin position="66"/>
        <end position="113"/>
    </location>
</feature>
<dbReference type="STRING" id="1859473.BG261_08520"/>
<keyword evidence="10" id="KW-1185">Reference proteome</keyword>
<dbReference type="AlphaFoldDB" id="A0A1E8GK34"/>
<dbReference type="OrthoDB" id="9815286at2"/>
<feature type="transmembrane region" description="Helical" evidence="7">
    <location>
        <begin position="35"/>
        <end position="56"/>
    </location>
</feature>
<name>A0A1E8GK34_9LACT</name>
<feature type="domain" description="Phage shock protein PspC N-terminal" evidence="8">
    <location>
        <begin position="4"/>
        <end position="62"/>
    </location>
</feature>
<proteinExistence type="predicted"/>
<evidence type="ECO:0000259" key="8">
    <source>
        <dbReference type="Pfam" id="PF04024"/>
    </source>
</evidence>
<dbReference type="GO" id="GO:0005886">
    <property type="term" value="C:plasma membrane"/>
    <property type="evidence" value="ECO:0007669"/>
    <property type="project" value="UniProtKB-SubCell"/>
</dbReference>
<dbReference type="RefSeq" id="WP_070793322.1">
    <property type="nucleotide sequence ID" value="NZ_MKIR01000026.1"/>
</dbReference>
<evidence type="ECO:0000256" key="1">
    <source>
        <dbReference type="ARBA" id="ARBA00004162"/>
    </source>
</evidence>
<evidence type="ECO:0000256" key="4">
    <source>
        <dbReference type="ARBA" id="ARBA00022989"/>
    </source>
</evidence>
<evidence type="ECO:0000256" key="2">
    <source>
        <dbReference type="ARBA" id="ARBA00022475"/>
    </source>
</evidence>
<reference evidence="10" key="1">
    <citation type="submission" date="2016-09" db="EMBL/GenBank/DDBJ databases">
        <title>Draft genome sequence of a novel species of the family Streptococcaceae isolated from flowers.</title>
        <authorList>
            <person name="Chuah L.-O."/>
            <person name="Yap K.-P."/>
            <person name="Thong K.L."/>
            <person name="Liong M.T."/>
            <person name="Ahmad R."/>
            <person name="Rusul G."/>
        </authorList>
    </citation>
    <scope>NUCLEOTIDE SEQUENCE [LARGE SCALE GENOMIC DNA]</scope>
    <source>
        <strain evidence="10">DF1</strain>
    </source>
</reference>
<evidence type="ECO:0000313" key="9">
    <source>
        <dbReference type="EMBL" id="OFI48316.1"/>
    </source>
</evidence>
<evidence type="ECO:0000256" key="6">
    <source>
        <dbReference type="SAM" id="MobiDB-lite"/>
    </source>
</evidence>
<gene>
    <name evidence="9" type="ORF">BG261_08520</name>
</gene>
<evidence type="ECO:0000313" key="10">
    <source>
        <dbReference type="Proteomes" id="UP000178622"/>
    </source>
</evidence>
<accession>A0A1E8GK34</accession>
<organism evidence="9 10">
    <name type="scientific">Floricoccus tropicus</name>
    <dbReference type="NCBI Taxonomy" id="1859473"/>
    <lineage>
        <taxon>Bacteria</taxon>
        <taxon>Bacillati</taxon>
        <taxon>Bacillota</taxon>
        <taxon>Bacilli</taxon>
        <taxon>Lactobacillales</taxon>
        <taxon>Streptococcaceae</taxon>
        <taxon>Floricoccus</taxon>
    </lineage>
</organism>
<dbReference type="PANTHER" id="PTHR33885">
    <property type="entry name" value="PHAGE SHOCK PROTEIN C"/>
    <property type="match status" value="1"/>
</dbReference>
<keyword evidence="2" id="KW-1003">Cell membrane</keyword>
<keyword evidence="5 7" id="KW-0472">Membrane</keyword>
<dbReference type="InterPro" id="IPR052027">
    <property type="entry name" value="PspC"/>
</dbReference>
<protein>
    <recommendedName>
        <fullName evidence="8">Phage shock protein PspC N-terminal domain-containing protein</fullName>
    </recommendedName>
</protein>
<dbReference type="Pfam" id="PF04024">
    <property type="entry name" value="PspC"/>
    <property type="match status" value="1"/>
</dbReference>
<dbReference type="PANTHER" id="PTHR33885:SF3">
    <property type="entry name" value="PHAGE SHOCK PROTEIN C"/>
    <property type="match status" value="1"/>
</dbReference>
<feature type="compositionally biased region" description="Basic and acidic residues" evidence="6">
    <location>
        <begin position="83"/>
        <end position="104"/>
    </location>
</feature>
<comment type="caution">
    <text evidence="9">The sequence shown here is derived from an EMBL/GenBank/DDBJ whole genome shotgun (WGS) entry which is preliminary data.</text>
</comment>
<evidence type="ECO:0000256" key="3">
    <source>
        <dbReference type="ARBA" id="ARBA00022692"/>
    </source>
</evidence>
<comment type="subcellular location">
    <subcellularLocation>
        <location evidence="1">Cell membrane</location>
        <topology evidence="1">Single-pass membrane protein</topology>
    </subcellularLocation>
</comment>
<dbReference type="Proteomes" id="UP000178622">
    <property type="component" value="Unassembled WGS sequence"/>
</dbReference>
<keyword evidence="3 7" id="KW-0812">Transmembrane</keyword>
<sequence length="113" mass="13108">MPKKKLTKSSTDKVWSGVLGGISEYFGLDSTWVRIAYVVLSVCSSGFPGITLYILLSIIIPKSENQNTNHRNFDSFSGNYYDRNQRDRYNNSERKRKDAEPIYHEDEDDWADF</sequence>
<keyword evidence="4 7" id="KW-1133">Transmembrane helix</keyword>
<evidence type="ECO:0000256" key="5">
    <source>
        <dbReference type="ARBA" id="ARBA00023136"/>
    </source>
</evidence>
<dbReference type="InterPro" id="IPR007168">
    <property type="entry name" value="Phageshock_PspC_N"/>
</dbReference>
<evidence type="ECO:0000256" key="7">
    <source>
        <dbReference type="SAM" id="Phobius"/>
    </source>
</evidence>